<name>A0A4Y7QDI3_9AGAM</name>
<dbReference type="AlphaFoldDB" id="A0A4Y7QDI3"/>
<dbReference type="OrthoDB" id="2587968at2759"/>
<keyword evidence="3" id="KW-1185">Reference proteome</keyword>
<gene>
    <name evidence="2" type="ORF">BD410DRAFT_837479</name>
</gene>
<dbReference type="VEuPathDB" id="FungiDB:BD410DRAFT_837479"/>
<dbReference type="Proteomes" id="UP000294933">
    <property type="component" value="Unassembled WGS sequence"/>
</dbReference>
<proteinExistence type="predicted"/>
<evidence type="ECO:0000313" key="3">
    <source>
        <dbReference type="Proteomes" id="UP000294933"/>
    </source>
</evidence>
<protein>
    <submittedName>
        <fullName evidence="2">Uncharacterized protein</fullName>
    </submittedName>
</protein>
<feature type="region of interest" description="Disordered" evidence="1">
    <location>
        <begin position="47"/>
        <end position="68"/>
    </location>
</feature>
<organism evidence="2 3">
    <name type="scientific">Rickenella mellea</name>
    <dbReference type="NCBI Taxonomy" id="50990"/>
    <lineage>
        <taxon>Eukaryota</taxon>
        <taxon>Fungi</taxon>
        <taxon>Dikarya</taxon>
        <taxon>Basidiomycota</taxon>
        <taxon>Agaricomycotina</taxon>
        <taxon>Agaricomycetes</taxon>
        <taxon>Hymenochaetales</taxon>
        <taxon>Rickenellaceae</taxon>
        <taxon>Rickenella</taxon>
    </lineage>
</organism>
<accession>A0A4Y7QDI3</accession>
<reference evidence="2 3" key="1">
    <citation type="submission" date="2018-06" db="EMBL/GenBank/DDBJ databases">
        <title>A transcriptomic atlas of mushroom development highlights an independent origin of complex multicellularity.</title>
        <authorList>
            <consortium name="DOE Joint Genome Institute"/>
            <person name="Krizsan K."/>
            <person name="Almasi E."/>
            <person name="Merenyi Z."/>
            <person name="Sahu N."/>
            <person name="Viragh M."/>
            <person name="Koszo T."/>
            <person name="Mondo S."/>
            <person name="Kiss B."/>
            <person name="Balint B."/>
            <person name="Kues U."/>
            <person name="Barry K."/>
            <person name="Hegedus J.C."/>
            <person name="Henrissat B."/>
            <person name="Johnson J."/>
            <person name="Lipzen A."/>
            <person name="Ohm R."/>
            <person name="Nagy I."/>
            <person name="Pangilinan J."/>
            <person name="Yan J."/>
            <person name="Xiong Y."/>
            <person name="Grigoriev I.V."/>
            <person name="Hibbett D.S."/>
            <person name="Nagy L.G."/>
        </authorList>
    </citation>
    <scope>NUCLEOTIDE SEQUENCE [LARGE SCALE GENOMIC DNA]</scope>
    <source>
        <strain evidence="2 3">SZMC22713</strain>
    </source>
</reference>
<dbReference type="EMBL" id="ML170164">
    <property type="protein sequence ID" value="TDL25268.1"/>
    <property type="molecule type" value="Genomic_DNA"/>
</dbReference>
<evidence type="ECO:0000256" key="1">
    <source>
        <dbReference type="SAM" id="MobiDB-lite"/>
    </source>
</evidence>
<evidence type="ECO:0000313" key="2">
    <source>
        <dbReference type="EMBL" id="TDL25268.1"/>
    </source>
</evidence>
<sequence>MRLCGVVPPTPEAVYIVRNILRDPNVGPLTTKGIYYRALQVKPETLGLPKTPATKSQPEQGKKSDIIPYPYHPIRSKSYLKDTVLYFLERRREIEKIHVFRKATPKERSRMLQALREKKPSANVSDVPENIDQWMWRPRGLIRRSGSRIGGEEDSNAM</sequence>